<dbReference type="PANTHER" id="PTHR43725">
    <property type="entry name" value="UDP-GLUCOSE 4-EPIMERASE"/>
    <property type="match status" value="1"/>
</dbReference>
<dbReference type="NCBIfam" id="TIGR01179">
    <property type="entry name" value="galE"/>
    <property type="match status" value="1"/>
</dbReference>
<comment type="pathway">
    <text evidence="3 9">Carbohydrate metabolism; galactose metabolism.</text>
</comment>
<dbReference type="NCBIfam" id="NF007956">
    <property type="entry name" value="PRK10675.1"/>
    <property type="match status" value="1"/>
</dbReference>
<gene>
    <name evidence="11" type="primary">galE</name>
    <name evidence="11" type="ORF">COMA2_120140</name>
</gene>
<dbReference type="Gene3D" id="3.40.50.720">
    <property type="entry name" value="NAD(P)-binding Rossmann-like Domain"/>
    <property type="match status" value="1"/>
</dbReference>
<reference evidence="12" key="1">
    <citation type="submission" date="2015-10" db="EMBL/GenBank/DDBJ databases">
        <authorList>
            <person name="Luecker S."/>
            <person name="Luecker S."/>
        </authorList>
    </citation>
    <scope>NUCLEOTIDE SEQUENCE [LARGE SCALE GENOMIC DNA]</scope>
</reference>
<evidence type="ECO:0000259" key="10">
    <source>
        <dbReference type="Pfam" id="PF16363"/>
    </source>
</evidence>
<comment type="catalytic activity">
    <reaction evidence="1 9">
        <text>UDP-alpha-D-glucose = UDP-alpha-D-galactose</text>
        <dbReference type="Rhea" id="RHEA:22168"/>
        <dbReference type="ChEBI" id="CHEBI:58885"/>
        <dbReference type="ChEBI" id="CHEBI:66914"/>
        <dbReference type="EC" id="5.1.3.2"/>
    </reaction>
</comment>
<dbReference type="STRING" id="1742973.COMA2_120140"/>
<dbReference type="CDD" id="cd05247">
    <property type="entry name" value="UDP_G4E_1_SDR_e"/>
    <property type="match status" value="1"/>
</dbReference>
<evidence type="ECO:0000256" key="1">
    <source>
        <dbReference type="ARBA" id="ARBA00000083"/>
    </source>
</evidence>
<name>A0A0S4L8Y6_9BACT</name>
<comment type="similarity">
    <text evidence="4 9">Belongs to the NAD(P)-dependent epimerase/dehydratase family.</text>
</comment>
<comment type="subunit">
    <text evidence="9">Homodimer.</text>
</comment>
<evidence type="ECO:0000256" key="9">
    <source>
        <dbReference type="RuleBase" id="RU366046"/>
    </source>
</evidence>
<dbReference type="UniPathway" id="UPA00214"/>
<dbReference type="PANTHER" id="PTHR43725:SF47">
    <property type="entry name" value="UDP-GLUCOSE 4-EPIMERASE"/>
    <property type="match status" value="1"/>
</dbReference>
<dbReference type="InterPro" id="IPR016040">
    <property type="entry name" value="NAD(P)-bd_dom"/>
</dbReference>
<dbReference type="GO" id="GO:0003978">
    <property type="term" value="F:UDP-glucose 4-epimerase activity"/>
    <property type="evidence" value="ECO:0007669"/>
    <property type="project" value="UniProtKB-UniRule"/>
</dbReference>
<dbReference type="Proteomes" id="UP000198736">
    <property type="component" value="Unassembled WGS sequence"/>
</dbReference>
<organism evidence="11 12">
    <name type="scientific">Candidatus Nitrospira nitrificans</name>
    <dbReference type="NCBI Taxonomy" id="1742973"/>
    <lineage>
        <taxon>Bacteria</taxon>
        <taxon>Pseudomonadati</taxon>
        <taxon>Nitrospirota</taxon>
        <taxon>Nitrospiria</taxon>
        <taxon>Nitrospirales</taxon>
        <taxon>Nitrospiraceae</taxon>
        <taxon>Nitrospira</taxon>
    </lineage>
</organism>
<evidence type="ECO:0000256" key="8">
    <source>
        <dbReference type="ARBA" id="ARBA00023235"/>
    </source>
</evidence>
<evidence type="ECO:0000256" key="4">
    <source>
        <dbReference type="ARBA" id="ARBA00007637"/>
    </source>
</evidence>
<evidence type="ECO:0000256" key="5">
    <source>
        <dbReference type="ARBA" id="ARBA00013189"/>
    </source>
</evidence>
<feature type="domain" description="NAD(P)-binding" evidence="10">
    <location>
        <begin position="3"/>
        <end position="326"/>
    </location>
</feature>
<sequence>MILVTGGAGYIGSHTCVELLQAGHDITAFDNFCNSHPESLERVRRLTGKQLRLIRGDIRDRAALVTALRESGAQSVIHFAGLKAVGQSVQQPLSYYDNNVVGSLRLLEAMAVCGVKTLVFSSSATVYGDPQRLPLTEDHPLSATNPYGQTKLTVEHMLRDLQRSDTSWRIGILRYFNPVGAHASGLIGEDPQGTPNNLMPFVAQVAVGLRPHLNVFGNDYTTPDGTGVRDYIHVVDLARGHLKALDALGQSTRQAECLTVNLGTGTGYSVLEIVRAFEQASGRRVAYKAAPRRPGDVAACYADPGKAAALLGWRTERGLADMCADTWRWQRLNPHGYNLPHPAA</sequence>
<keyword evidence="9" id="KW-0119">Carbohydrate metabolism</keyword>
<dbReference type="GO" id="GO:0006012">
    <property type="term" value="P:galactose metabolic process"/>
    <property type="evidence" value="ECO:0007669"/>
    <property type="project" value="UniProtKB-UniPathway"/>
</dbReference>
<keyword evidence="8 9" id="KW-0413">Isomerase</keyword>
<evidence type="ECO:0000256" key="6">
    <source>
        <dbReference type="ARBA" id="ARBA00018569"/>
    </source>
</evidence>
<protein>
    <recommendedName>
        <fullName evidence="6 9">UDP-glucose 4-epimerase</fullName>
        <ecNumber evidence="5 9">5.1.3.2</ecNumber>
    </recommendedName>
</protein>
<dbReference type="Pfam" id="PF16363">
    <property type="entry name" value="GDP_Man_Dehyd"/>
    <property type="match status" value="1"/>
</dbReference>
<dbReference type="OrthoDB" id="9803010at2"/>
<evidence type="ECO:0000256" key="3">
    <source>
        <dbReference type="ARBA" id="ARBA00004947"/>
    </source>
</evidence>
<dbReference type="Gene3D" id="3.90.25.10">
    <property type="entry name" value="UDP-galactose 4-epimerase, domain 1"/>
    <property type="match status" value="1"/>
</dbReference>
<proteinExistence type="inferred from homology"/>
<dbReference type="AlphaFoldDB" id="A0A0S4L8Y6"/>
<keyword evidence="12" id="KW-1185">Reference proteome</keyword>
<dbReference type="SUPFAM" id="SSF51735">
    <property type="entry name" value="NAD(P)-binding Rossmann-fold domains"/>
    <property type="match status" value="1"/>
</dbReference>
<keyword evidence="7 9" id="KW-0520">NAD</keyword>
<accession>A0A0S4L8Y6</accession>
<dbReference type="RefSeq" id="WP_090894949.1">
    <property type="nucleotide sequence ID" value="NZ_CZPZ01000004.1"/>
</dbReference>
<evidence type="ECO:0000256" key="2">
    <source>
        <dbReference type="ARBA" id="ARBA00001911"/>
    </source>
</evidence>
<dbReference type="EC" id="5.1.3.2" evidence="5 9"/>
<evidence type="ECO:0000256" key="7">
    <source>
        <dbReference type="ARBA" id="ARBA00023027"/>
    </source>
</evidence>
<evidence type="ECO:0000313" key="11">
    <source>
        <dbReference type="EMBL" id="CUS33242.1"/>
    </source>
</evidence>
<comment type="cofactor">
    <cofactor evidence="2 9">
        <name>NAD(+)</name>
        <dbReference type="ChEBI" id="CHEBI:57540"/>
    </cofactor>
</comment>
<dbReference type="GO" id="GO:0005829">
    <property type="term" value="C:cytosol"/>
    <property type="evidence" value="ECO:0007669"/>
    <property type="project" value="TreeGrafter"/>
</dbReference>
<evidence type="ECO:0000313" key="12">
    <source>
        <dbReference type="Proteomes" id="UP000198736"/>
    </source>
</evidence>
<dbReference type="InterPro" id="IPR005886">
    <property type="entry name" value="UDP_G4E"/>
</dbReference>
<dbReference type="InterPro" id="IPR036291">
    <property type="entry name" value="NAD(P)-bd_dom_sf"/>
</dbReference>
<dbReference type="EMBL" id="CZPZ01000004">
    <property type="protein sequence ID" value="CUS33242.1"/>
    <property type="molecule type" value="Genomic_DNA"/>
</dbReference>